<dbReference type="SMART" id="SM00043">
    <property type="entry name" value="CY"/>
    <property type="match status" value="2"/>
</dbReference>
<evidence type="ECO:0000256" key="5">
    <source>
        <dbReference type="ARBA" id="ARBA00023157"/>
    </source>
</evidence>
<evidence type="ECO:0000256" key="6">
    <source>
        <dbReference type="ARBA" id="ARBA00023180"/>
    </source>
</evidence>
<dbReference type="InterPro" id="IPR025764">
    <property type="entry name" value="Cystatin_Fetuin_B"/>
</dbReference>
<dbReference type="EMBL" id="JAFDVH010000022">
    <property type="protein sequence ID" value="KAG7456910.1"/>
    <property type="molecule type" value="Genomic_DNA"/>
</dbReference>
<evidence type="ECO:0000256" key="1">
    <source>
        <dbReference type="ARBA" id="ARBA00004613"/>
    </source>
</evidence>
<dbReference type="SUPFAM" id="SSF54403">
    <property type="entry name" value="Cystatin/monellin"/>
    <property type="match status" value="2"/>
</dbReference>
<dbReference type="PANTHER" id="PTHR13814">
    <property type="entry name" value="FETUIN"/>
    <property type="match status" value="1"/>
</dbReference>
<dbReference type="GO" id="GO:0005615">
    <property type="term" value="C:extracellular space"/>
    <property type="evidence" value="ECO:0007669"/>
    <property type="project" value="InterPro"/>
</dbReference>
<dbReference type="PANTHER" id="PTHR13814:SF10">
    <property type="entry name" value="FETUIN-B"/>
    <property type="match status" value="1"/>
</dbReference>
<reference evidence="9" key="1">
    <citation type="submission" date="2021-01" db="EMBL/GenBank/DDBJ databases">
        <authorList>
            <person name="Zahm M."/>
            <person name="Roques C."/>
            <person name="Cabau C."/>
            <person name="Klopp C."/>
            <person name="Donnadieu C."/>
            <person name="Jouanno E."/>
            <person name="Lampietro C."/>
            <person name="Louis A."/>
            <person name="Herpin A."/>
            <person name="Echchiki A."/>
            <person name="Berthelot C."/>
            <person name="Parey E."/>
            <person name="Roest-Crollius H."/>
            <person name="Braasch I."/>
            <person name="Postlethwait J."/>
            <person name="Bobe J."/>
            <person name="Montfort J."/>
            <person name="Bouchez O."/>
            <person name="Begum T."/>
            <person name="Mejri S."/>
            <person name="Adams A."/>
            <person name="Chen W.-J."/>
            <person name="Guiguen Y."/>
        </authorList>
    </citation>
    <scope>NUCLEOTIDE SEQUENCE</scope>
    <source>
        <strain evidence="9">YG-15Mar2019-1</strain>
        <tissue evidence="9">Brain</tissue>
    </source>
</reference>
<feature type="chain" id="PRO_5038647170" description="Cystatin fetuin-B-type domain-containing protein" evidence="7">
    <location>
        <begin position="17"/>
        <end position="377"/>
    </location>
</feature>
<comment type="subcellular location">
    <subcellularLocation>
        <location evidence="1">Secreted</location>
    </subcellularLocation>
</comment>
<dbReference type="FunFam" id="3.10.450.10:FF:000005">
    <property type="entry name" value="Histidine-rich glycoprotein"/>
    <property type="match status" value="1"/>
</dbReference>
<keyword evidence="4" id="KW-0677">Repeat</keyword>
<keyword evidence="2" id="KW-0964">Secreted</keyword>
<dbReference type="GO" id="GO:0060255">
    <property type="term" value="P:regulation of macromolecule metabolic process"/>
    <property type="evidence" value="ECO:0007669"/>
    <property type="project" value="UniProtKB-ARBA"/>
</dbReference>
<evidence type="ECO:0000313" key="10">
    <source>
        <dbReference type="Proteomes" id="UP001046870"/>
    </source>
</evidence>
<keyword evidence="5" id="KW-1015">Disulfide bond</keyword>
<dbReference type="PROSITE" id="PS51530">
    <property type="entry name" value="CYSTATIN_FETUIN_B"/>
    <property type="match status" value="2"/>
</dbReference>
<feature type="domain" description="Cystatin fetuin-B-type" evidence="8">
    <location>
        <begin position="16"/>
        <end position="130"/>
    </location>
</feature>
<proteinExistence type="predicted"/>
<keyword evidence="6" id="KW-0325">Glycoprotein</keyword>
<dbReference type="Pfam" id="PF00031">
    <property type="entry name" value="Cystatin"/>
    <property type="match status" value="2"/>
</dbReference>
<dbReference type="CDD" id="cd00042">
    <property type="entry name" value="CY"/>
    <property type="match status" value="1"/>
</dbReference>
<dbReference type="InterPro" id="IPR001363">
    <property type="entry name" value="Prot_inh_fetuin_CS"/>
</dbReference>
<evidence type="ECO:0000313" key="9">
    <source>
        <dbReference type="EMBL" id="KAG7456910.1"/>
    </source>
</evidence>
<dbReference type="Gene3D" id="3.10.450.10">
    <property type="match status" value="2"/>
</dbReference>
<dbReference type="GO" id="GO:0004869">
    <property type="term" value="F:cysteine-type endopeptidase inhibitor activity"/>
    <property type="evidence" value="ECO:0007669"/>
    <property type="project" value="InterPro"/>
</dbReference>
<organism evidence="9 10">
    <name type="scientific">Megalops atlanticus</name>
    <name type="common">Tarpon</name>
    <name type="synonym">Clupea gigantea</name>
    <dbReference type="NCBI Taxonomy" id="7932"/>
    <lineage>
        <taxon>Eukaryota</taxon>
        <taxon>Metazoa</taxon>
        <taxon>Chordata</taxon>
        <taxon>Craniata</taxon>
        <taxon>Vertebrata</taxon>
        <taxon>Euteleostomi</taxon>
        <taxon>Actinopterygii</taxon>
        <taxon>Neopterygii</taxon>
        <taxon>Teleostei</taxon>
        <taxon>Elopiformes</taxon>
        <taxon>Megalopidae</taxon>
        <taxon>Megalops</taxon>
    </lineage>
</organism>
<keyword evidence="10" id="KW-1185">Reference proteome</keyword>
<evidence type="ECO:0000256" key="4">
    <source>
        <dbReference type="ARBA" id="ARBA00022737"/>
    </source>
</evidence>
<evidence type="ECO:0000256" key="3">
    <source>
        <dbReference type="ARBA" id="ARBA00022729"/>
    </source>
</evidence>
<keyword evidence="3 7" id="KW-0732">Signal</keyword>
<comment type="caution">
    <text evidence="9">The sequence shown here is derived from an EMBL/GenBank/DDBJ whole genome shotgun (WGS) entry which is preliminary data.</text>
</comment>
<feature type="domain" description="Cystatin fetuin-B-type" evidence="8">
    <location>
        <begin position="141"/>
        <end position="250"/>
    </location>
</feature>
<sequence>MKQCWLLLLIFVCAHGAPTDSVKPGSCEDPDGLGATEEALTQINQDREEGYIFSLHRLSNVNQMKHGPSGMVYYLTLDVLETKCHVLSKRNWSSCEVRQTHETPVYGQCKATIYIDKVQKVDHLYTYSCSVRPAPGYKIVRLCPDCPSKIPVDGEKVRQTVQLSLEKYNSESGQANYFALLNITRASFQGGFGMFYFAEFTIQETVCANTTDIAEASKCALMDCKFAHKGFCKGSHTLAQGKEYISANCEIFEPEGDGTACHQDRAPDLSPPSKRPRGDVRYFPAVARPVTPTSHPDEPMTIPSFPDDPAIAAGLGHPVTLPVFPDTEGPEGTGPIILPFPTDISPQCPSQPKSEQPFIKDLFSEDPLFHHAIDIVG</sequence>
<evidence type="ECO:0000256" key="7">
    <source>
        <dbReference type="SAM" id="SignalP"/>
    </source>
</evidence>
<gene>
    <name evidence="9" type="ORF">MATL_G00240970</name>
</gene>
<dbReference type="AlphaFoldDB" id="A0A9D3T1A8"/>
<accession>A0A9D3T1A8</accession>
<dbReference type="InterPro" id="IPR000010">
    <property type="entry name" value="Cystatin_dom"/>
</dbReference>
<protein>
    <recommendedName>
        <fullName evidence="8">Cystatin fetuin-B-type domain-containing protein</fullName>
    </recommendedName>
</protein>
<evidence type="ECO:0000259" key="8">
    <source>
        <dbReference type="PROSITE" id="PS51530"/>
    </source>
</evidence>
<name>A0A9D3T1A8_MEGAT</name>
<dbReference type="PROSITE" id="PS01255">
    <property type="entry name" value="FETUIN_2"/>
    <property type="match status" value="1"/>
</dbReference>
<dbReference type="Proteomes" id="UP001046870">
    <property type="component" value="Chromosome 22"/>
</dbReference>
<dbReference type="InterPro" id="IPR046350">
    <property type="entry name" value="Cystatin_sf"/>
</dbReference>
<dbReference type="OrthoDB" id="9941887at2759"/>
<evidence type="ECO:0000256" key="2">
    <source>
        <dbReference type="ARBA" id="ARBA00022525"/>
    </source>
</evidence>
<dbReference type="InterPro" id="IPR050735">
    <property type="entry name" value="Kininogen_Fetuin_HRG"/>
</dbReference>
<feature type="signal peptide" evidence="7">
    <location>
        <begin position="1"/>
        <end position="16"/>
    </location>
</feature>